<sequence>MKRPLEIKDIKYQKNNFAHIRAYCCRTSKKNKVCLEYSIFVVKKPKSGQPLQCYFTIRGVFNHPFFKNPLVRGYKRKPFHEEMKNILPKQARVNFLNKLDNNDLEAYNLGEVKSEGVYRKIRSEIIRVNDLSNDYLDDLKKRYTQIATEDDQFFQYLAEPCEVVSFSRNQIKVAPVAKTVSKGDSVCHLDATGSIIRNISDVRNYIFYYALVLTNHRRKNYPVVDRVASMVDAGSIGN</sequence>
<proteinExistence type="predicted"/>
<evidence type="ECO:0000313" key="1">
    <source>
        <dbReference type="EnsemblMetazoa" id="GAUT013734-PA"/>
    </source>
</evidence>
<protein>
    <submittedName>
        <fullName evidence="1">Uncharacterized protein</fullName>
    </submittedName>
</protein>
<evidence type="ECO:0000313" key="2">
    <source>
        <dbReference type="Proteomes" id="UP000078200"/>
    </source>
</evidence>
<dbReference type="Proteomes" id="UP000078200">
    <property type="component" value="Unassembled WGS sequence"/>
</dbReference>
<organism evidence="1 2">
    <name type="scientific">Glossina austeni</name>
    <name type="common">Savannah tsetse fly</name>
    <dbReference type="NCBI Taxonomy" id="7395"/>
    <lineage>
        <taxon>Eukaryota</taxon>
        <taxon>Metazoa</taxon>
        <taxon>Ecdysozoa</taxon>
        <taxon>Arthropoda</taxon>
        <taxon>Hexapoda</taxon>
        <taxon>Insecta</taxon>
        <taxon>Pterygota</taxon>
        <taxon>Neoptera</taxon>
        <taxon>Endopterygota</taxon>
        <taxon>Diptera</taxon>
        <taxon>Brachycera</taxon>
        <taxon>Muscomorpha</taxon>
        <taxon>Hippoboscoidea</taxon>
        <taxon>Glossinidae</taxon>
        <taxon>Glossina</taxon>
    </lineage>
</organism>
<reference evidence="1" key="1">
    <citation type="submission" date="2020-05" db="UniProtKB">
        <authorList>
            <consortium name="EnsemblMetazoa"/>
        </authorList>
    </citation>
    <scope>IDENTIFICATION</scope>
    <source>
        <strain evidence="1">TTRI</strain>
    </source>
</reference>
<dbReference type="VEuPathDB" id="VectorBase:GAUT013734"/>
<name>A0A1A9USE2_GLOAU</name>
<keyword evidence="2" id="KW-1185">Reference proteome</keyword>
<accession>A0A1A9USE2</accession>
<dbReference type="AlphaFoldDB" id="A0A1A9USE2"/>
<dbReference type="EnsemblMetazoa" id="GAUT013734-RA">
    <property type="protein sequence ID" value="GAUT013734-PA"/>
    <property type="gene ID" value="GAUT013734"/>
</dbReference>